<dbReference type="Proteomes" id="UP000887565">
    <property type="component" value="Unplaced"/>
</dbReference>
<evidence type="ECO:0000313" key="2">
    <source>
        <dbReference type="WBParaSite" id="nRc.2.0.1.t40199-RA"/>
    </source>
</evidence>
<keyword evidence="1" id="KW-1185">Reference proteome</keyword>
<accession>A0A915KP15</accession>
<dbReference type="AlphaFoldDB" id="A0A915KP15"/>
<sequence>MTYLKSGPIGQGANEIGMYGYKPNCLSFRCRAPTPIRSSEINFDCTSHIFDEIFLLLWLDNDDED</sequence>
<evidence type="ECO:0000313" key="1">
    <source>
        <dbReference type="Proteomes" id="UP000887565"/>
    </source>
</evidence>
<proteinExistence type="predicted"/>
<reference evidence="2" key="1">
    <citation type="submission" date="2022-11" db="UniProtKB">
        <authorList>
            <consortium name="WormBaseParasite"/>
        </authorList>
    </citation>
    <scope>IDENTIFICATION</scope>
</reference>
<protein>
    <submittedName>
        <fullName evidence="2">Uncharacterized protein</fullName>
    </submittedName>
</protein>
<dbReference type="WBParaSite" id="nRc.2.0.1.t40199-RA">
    <property type="protein sequence ID" value="nRc.2.0.1.t40199-RA"/>
    <property type="gene ID" value="nRc.2.0.1.g40199"/>
</dbReference>
<name>A0A915KP15_ROMCU</name>
<organism evidence="1 2">
    <name type="scientific">Romanomermis culicivorax</name>
    <name type="common">Nematode worm</name>
    <dbReference type="NCBI Taxonomy" id="13658"/>
    <lineage>
        <taxon>Eukaryota</taxon>
        <taxon>Metazoa</taxon>
        <taxon>Ecdysozoa</taxon>
        <taxon>Nematoda</taxon>
        <taxon>Enoplea</taxon>
        <taxon>Dorylaimia</taxon>
        <taxon>Mermithida</taxon>
        <taxon>Mermithoidea</taxon>
        <taxon>Mermithidae</taxon>
        <taxon>Romanomermis</taxon>
    </lineage>
</organism>